<evidence type="ECO:0000313" key="2">
    <source>
        <dbReference type="Proteomes" id="UP000035579"/>
    </source>
</evidence>
<gene>
    <name evidence="1" type="ORF">AA314_02070</name>
</gene>
<dbReference type="Proteomes" id="UP000035579">
    <property type="component" value="Chromosome"/>
</dbReference>
<evidence type="ECO:0000313" key="1">
    <source>
        <dbReference type="EMBL" id="AKJ00444.1"/>
    </source>
</evidence>
<accession>A0AAC8Q4H6</accession>
<dbReference type="KEGG" id="age:AA314_02070"/>
<name>A0AAC8Q4H6_9BACT</name>
<organism evidence="1 2">
    <name type="scientific">Archangium gephyra</name>
    <dbReference type="NCBI Taxonomy" id="48"/>
    <lineage>
        <taxon>Bacteria</taxon>
        <taxon>Pseudomonadati</taxon>
        <taxon>Myxococcota</taxon>
        <taxon>Myxococcia</taxon>
        <taxon>Myxococcales</taxon>
        <taxon>Cystobacterineae</taxon>
        <taxon>Archangiaceae</taxon>
        <taxon>Archangium</taxon>
    </lineage>
</organism>
<protein>
    <submittedName>
        <fullName evidence="1">Uncharacterized protein</fullName>
    </submittedName>
</protein>
<dbReference type="SUPFAM" id="SSF55874">
    <property type="entry name" value="ATPase domain of HSP90 chaperone/DNA topoisomerase II/histidine kinase"/>
    <property type="match status" value="1"/>
</dbReference>
<reference evidence="1 2" key="1">
    <citation type="submission" date="2015-05" db="EMBL/GenBank/DDBJ databases">
        <title>Genome assembly of Archangium gephyra DSM 2261.</title>
        <authorList>
            <person name="Sharma G."/>
            <person name="Subramanian S."/>
        </authorList>
    </citation>
    <scope>NUCLEOTIDE SEQUENCE [LARGE SCALE GENOMIC DNA]</scope>
    <source>
        <strain evidence="1 2">DSM 2261</strain>
    </source>
</reference>
<dbReference type="EMBL" id="CP011509">
    <property type="protein sequence ID" value="AKJ00444.1"/>
    <property type="molecule type" value="Genomic_DNA"/>
</dbReference>
<dbReference type="InterPro" id="IPR036890">
    <property type="entry name" value="HATPase_C_sf"/>
</dbReference>
<sequence>MSPMALIQRKIDQRNLVRELANNKVDALELIREALANARDHGASSVWIRTARGAPPTLPVDVLIINDGEGMTEAQLEAFWGISTSVKPPGGGAIGYKGHGTKLYFAARRLSVASRVEGAAEWTLSALDNPLESDSKVVEQVPLPAEHRLSKELEHLGLLPHKGVAVLVEGCHFRDAAERFMSRRAIETYCDWFTVTGDIRSGVFRTRSEFHDTVHHKKDLARLRIHESPLVPLTVHLRVNGEDAYRPLGFGPTKPAADFLLAWKDDKDRWAKTHPGMAAFGHRFADHHEAERGAVRVRDDLTALCLTPVDGFMNESPYAMVMRVEGQRRQLNSYLEGSRQPVGGEYDFDERFGLWLCKDFVPIVQRNDLLQAALSRATDKVKKRLRFDLSRTRFWQVFVNNQALVLTANRNGMANAREHEEKIVSLVSDRIAEALKEDAFREWILNLQAAVVHGRRSKEIDAMNARADNVTQWFKKSGSDVQPTEIKVLELLDDEASLRLPKPTNEQEVFLLYMVLSGRYRVPLRVIEYDTRLGVDAIAQVMEHKLFTPQKACARVEFKFTLQGNRAVNHFFDAIDAFICWSVLSTGELPEAGDAPYSGTLRKRTKPLLPSGLDAYEVEYVDSKGVSRILPVLVLDRLFASPKKTTKKEK</sequence>
<dbReference type="RefSeq" id="WP_147332844.1">
    <property type="nucleotide sequence ID" value="NZ_CP011509.1"/>
</dbReference>
<dbReference type="AlphaFoldDB" id="A0AAC8Q4H6"/>
<proteinExistence type="predicted"/>